<keyword evidence="10" id="KW-0560">Oxidoreductase</keyword>
<dbReference type="GO" id="GO:0016020">
    <property type="term" value="C:membrane"/>
    <property type="evidence" value="ECO:0007669"/>
    <property type="project" value="UniProtKB-SubCell"/>
</dbReference>
<dbReference type="InterPro" id="IPR033640">
    <property type="entry name" value="FAR_C"/>
</dbReference>
<evidence type="ECO:0000256" key="9">
    <source>
        <dbReference type="ARBA" id="ARBA00052530"/>
    </source>
</evidence>
<dbReference type="AlphaFoldDB" id="A0A9P0LKG3"/>
<dbReference type="Pfam" id="PF07993">
    <property type="entry name" value="NAD_binding_4"/>
    <property type="match status" value="1"/>
</dbReference>
<dbReference type="GO" id="GO:0035336">
    <property type="term" value="P:long-chain fatty-acyl-CoA metabolic process"/>
    <property type="evidence" value="ECO:0007669"/>
    <property type="project" value="TreeGrafter"/>
</dbReference>
<keyword evidence="3 10" id="KW-0444">Lipid biosynthesis</keyword>
<proteinExistence type="inferred from homology"/>
<evidence type="ECO:0000313" key="14">
    <source>
        <dbReference type="Proteomes" id="UP001152888"/>
    </source>
</evidence>
<feature type="domain" description="Fatty acyl-CoA reductase C-terminal" evidence="11">
    <location>
        <begin position="357"/>
        <end position="454"/>
    </location>
</feature>
<dbReference type="PANTHER" id="PTHR11011">
    <property type="entry name" value="MALE STERILITY PROTEIN 2-RELATED"/>
    <property type="match status" value="1"/>
</dbReference>
<evidence type="ECO:0000256" key="10">
    <source>
        <dbReference type="RuleBase" id="RU363097"/>
    </source>
</evidence>
<dbReference type="Pfam" id="PF03015">
    <property type="entry name" value="Sterile"/>
    <property type="match status" value="1"/>
</dbReference>
<protein>
    <recommendedName>
        <fullName evidence="10">Fatty acyl-CoA reductase</fullName>
        <ecNumber evidence="10">1.2.1.84</ecNumber>
    </recommendedName>
</protein>
<dbReference type="OrthoDB" id="429813at2759"/>
<evidence type="ECO:0000256" key="2">
    <source>
        <dbReference type="ARBA" id="ARBA00005928"/>
    </source>
</evidence>
<evidence type="ECO:0000259" key="11">
    <source>
        <dbReference type="Pfam" id="PF03015"/>
    </source>
</evidence>
<dbReference type="CDD" id="cd05236">
    <property type="entry name" value="FAR-N_SDR_e"/>
    <property type="match status" value="1"/>
</dbReference>
<reference evidence="13" key="1">
    <citation type="submission" date="2022-03" db="EMBL/GenBank/DDBJ databases">
        <authorList>
            <person name="Sayadi A."/>
        </authorList>
    </citation>
    <scope>NUCLEOTIDE SEQUENCE</scope>
</reference>
<keyword evidence="6 10" id="KW-1133">Transmembrane helix</keyword>
<comment type="function">
    <text evidence="10">Catalyzes the reduction of fatty acyl-CoA to fatty alcohols.</text>
</comment>
<dbReference type="FunFam" id="3.40.50.720:FF:000143">
    <property type="entry name" value="Fatty acyl-CoA reductase"/>
    <property type="match status" value="1"/>
</dbReference>
<feature type="transmembrane region" description="Helical" evidence="10">
    <location>
        <begin position="385"/>
        <end position="403"/>
    </location>
</feature>
<accession>A0A9P0LKG3</accession>
<keyword evidence="14" id="KW-1185">Reference proteome</keyword>
<keyword evidence="7 10" id="KW-0443">Lipid metabolism</keyword>
<evidence type="ECO:0000256" key="4">
    <source>
        <dbReference type="ARBA" id="ARBA00022692"/>
    </source>
</evidence>
<evidence type="ECO:0000256" key="5">
    <source>
        <dbReference type="ARBA" id="ARBA00022857"/>
    </source>
</evidence>
<dbReference type="EC" id="1.2.1.84" evidence="10"/>
<keyword evidence="4 10" id="KW-0812">Transmembrane</keyword>
<evidence type="ECO:0000256" key="6">
    <source>
        <dbReference type="ARBA" id="ARBA00022989"/>
    </source>
</evidence>
<dbReference type="EMBL" id="CAKOFQ010007161">
    <property type="protein sequence ID" value="CAH1992984.1"/>
    <property type="molecule type" value="Genomic_DNA"/>
</dbReference>
<sequence length="467" mass="54372">MRVCEYFAGKHIFITGGSGFVGKVLIEKLLRSCPEIEKIYMLIRLKKGKDIQERLEAIIKLPLFEKLREINPDALSKIHPISGDVMELNLGMTEEDRRLVSENCHIFYHSAASVRFDDSLKYAIIMNVRGTRETAALALECKKLEAFVHISTTYCNIDREIIEEKIYPARADWRDAIRLAEETDDMNLQALTHHYIAPHPNTYTFAKSLAEHTVEDMMLGKAPTIIFRPSVVISSIREPVVGWNDNFNGPVGLLAAGGKGLLRTVYGLQESVQDYISCDIIASLLILATKETLATKHLNEVVVYNGSKYKYLPTTTGEIVQMGADLIWDTPYEQILWYPWFKMTRCWYDYYIKVLVYHMLPAVFLDLALRVAGMKPIVFKIQRKIYIANVVLFYFISHTWHFVNDRSMSLRDTIEDERDIDEFKFWPFLHMTRREVYEYYRDGMCGTARYLFKEKLDFDKNRKNTWR</sequence>
<keyword evidence="5 10" id="KW-0521">NADP</keyword>
<dbReference type="GO" id="GO:0080019">
    <property type="term" value="F:alcohol-forming very long-chain fatty acyl-CoA reductase activity"/>
    <property type="evidence" value="ECO:0007669"/>
    <property type="project" value="InterPro"/>
</dbReference>
<dbReference type="InterPro" id="IPR013120">
    <property type="entry name" value="FAR_NAD-bd"/>
</dbReference>
<evidence type="ECO:0000256" key="8">
    <source>
        <dbReference type="ARBA" id="ARBA00023136"/>
    </source>
</evidence>
<evidence type="ECO:0000256" key="7">
    <source>
        <dbReference type="ARBA" id="ARBA00023098"/>
    </source>
</evidence>
<feature type="transmembrane region" description="Helical" evidence="10">
    <location>
        <begin position="350"/>
        <end position="373"/>
    </location>
</feature>
<keyword evidence="8 10" id="KW-0472">Membrane</keyword>
<evidence type="ECO:0000256" key="3">
    <source>
        <dbReference type="ARBA" id="ARBA00022516"/>
    </source>
</evidence>
<dbReference type="Proteomes" id="UP001152888">
    <property type="component" value="Unassembled WGS sequence"/>
</dbReference>
<dbReference type="SUPFAM" id="SSF51735">
    <property type="entry name" value="NAD(P)-binding Rossmann-fold domains"/>
    <property type="match status" value="1"/>
</dbReference>
<organism evidence="13 14">
    <name type="scientific">Acanthoscelides obtectus</name>
    <name type="common">Bean weevil</name>
    <name type="synonym">Bruchus obtectus</name>
    <dbReference type="NCBI Taxonomy" id="200917"/>
    <lineage>
        <taxon>Eukaryota</taxon>
        <taxon>Metazoa</taxon>
        <taxon>Ecdysozoa</taxon>
        <taxon>Arthropoda</taxon>
        <taxon>Hexapoda</taxon>
        <taxon>Insecta</taxon>
        <taxon>Pterygota</taxon>
        <taxon>Neoptera</taxon>
        <taxon>Endopterygota</taxon>
        <taxon>Coleoptera</taxon>
        <taxon>Polyphaga</taxon>
        <taxon>Cucujiformia</taxon>
        <taxon>Chrysomeloidea</taxon>
        <taxon>Chrysomelidae</taxon>
        <taxon>Bruchinae</taxon>
        <taxon>Bruchini</taxon>
        <taxon>Acanthoscelides</taxon>
    </lineage>
</organism>
<evidence type="ECO:0000256" key="1">
    <source>
        <dbReference type="ARBA" id="ARBA00004141"/>
    </source>
</evidence>
<name>A0A9P0LKG3_ACAOB</name>
<dbReference type="InterPro" id="IPR036291">
    <property type="entry name" value="NAD(P)-bd_dom_sf"/>
</dbReference>
<comment type="caution">
    <text evidence="13">The sequence shown here is derived from an EMBL/GenBank/DDBJ whole genome shotgun (WGS) entry which is preliminary data.</text>
</comment>
<gene>
    <name evidence="13" type="ORF">ACAOBT_LOCUS21214</name>
</gene>
<comment type="similarity">
    <text evidence="2 10">Belongs to the fatty acyl-CoA reductase family.</text>
</comment>
<dbReference type="CDD" id="cd09071">
    <property type="entry name" value="FAR_C"/>
    <property type="match status" value="1"/>
</dbReference>
<evidence type="ECO:0000259" key="12">
    <source>
        <dbReference type="Pfam" id="PF07993"/>
    </source>
</evidence>
<evidence type="ECO:0000313" key="13">
    <source>
        <dbReference type="EMBL" id="CAH1992984.1"/>
    </source>
</evidence>
<comment type="catalytic activity">
    <reaction evidence="9 10">
        <text>a long-chain fatty acyl-CoA + 2 NADPH + 2 H(+) = a long-chain primary fatty alcohol + 2 NADP(+) + CoA</text>
        <dbReference type="Rhea" id="RHEA:52716"/>
        <dbReference type="ChEBI" id="CHEBI:15378"/>
        <dbReference type="ChEBI" id="CHEBI:57287"/>
        <dbReference type="ChEBI" id="CHEBI:57783"/>
        <dbReference type="ChEBI" id="CHEBI:58349"/>
        <dbReference type="ChEBI" id="CHEBI:77396"/>
        <dbReference type="ChEBI" id="CHEBI:83139"/>
        <dbReference type="EC" id="1.2.1.84"/>
    </reaction>
</comment>
<dbReference type="InterPro" id="IPR026055">
    <property type="entry name" value="FAR"/>
</dbReference>
<dbReference type="GO" id="GO:0102965">
    <property type="term" value="F:alcohol-forming long-chain fatty acyl-CoA reductase activity"/>
    <property type="evidence" value="ECO:0007669"/>
    <property type="project" value="UniProtKB-EC"/>
</dbReference>
<dbReference type="GO" id="GO:0005777">
    <property type="term" value="C:peroxisome"/>
    <property type="evidence" value="ECO:0007669"/>
    <property type="project" value="TreeGrafter"/>
</dbReference>
<dbReference type="Gene3D" id="3.40.50.720">
    <property type="entry name" value="NAD(P)-binding Rossmann-like Domain"/>
    <property type="match status" value="1"/>
</dbReference>
<dbReference type="PANTHER" id="PTHR11011:SF24">
    <property type="entry name" value="FATTY ACYL-COA REDUCTASE"/>
    <property type="match status" value="1"/>
</dbReference>
<feature type="domain" description="Thioester reductase (TE)" evidence="12">
    <location>
        <begin position="14"/>
        <end position="283"/>
    </location>
</feature>
<comment type="subcellular location">
    <subcellularLocation>
        <location evidence="1">Membrane</location>
        <topology evidence="1">Multi-pass membrane protein</topology>
    </subcellularLocation>
</comment>